<sequence>MTLSLTYAPSFPDRRNADDAPRFWLVANMLRRQVFPREPEQPLEASDMPKLFPGIVINGRAVEIAWDFQHHVHDTAGLEVYGVCETDAELAGTANVCINGPLLHNRPDIMLSTAAHELGHVVFDIPETLGGQAASYRHYRSAEAADNAFRNAAAVCFCEWRANEFMGALLAPALAVHRRLLHHARNERLAIVRTRSAGHPAWPVVSGDNDPDAVAGITEVLAQEFGVSPRFMSVRLDQYKLITRRNRTGGRS</sequence>
<organism evidence="1 2">
    <name type="scientific">Aestuariivirga litoralis</name>
    <dbReference type="NCBI Taxonomy" id="2650924"/>
    <lineage>
        <taxon>Bacteria</taxon>
        <taxon>Pseudomonadati</taxon>
        <taxon>Pseudomonadota</taxon>
        <taxon>Alphaproteobacteria</taxon>
        <taxon>Hyphomicrobiales</taxon>
        <taxon>Aestuariivirgaceae</taxon>
        <taxon>Aestuariivirga</taxon>
    </lineage>
</organism>
<proteinExistence type="predicted"/>
<protein>
    <recommendedName>
        <fullName evidence="3">IrrE N-terminal-like domain-containing protein</fullName>
    </recommendedName>
</protein>
<dbReference type="EMBL" id="QKVK01000002">
    <property type="protein sequence ID" value="PZF78141.1"/>
    <property type="molecule type" value="Genomic_DNA"/>
</dbReference>
<name>A0A2W2AS34_9HYPH</name>
<keyword evidence="2" id="KW-1185">Reference proteome</keyword>
<gene>
    <name evidence="1" type="ORF">DK847_06915</name>
</gene>
<dbReference type="Proteomes" id="UP000248795">
    <property type="component" value="Unassembled WGS sequence"/>
</dbReference>
<reference evidence="2" key="1">
    <citation type="submission" date="2018-06" db="EMBL/GenBank/DDBJ databases">
        <title>Aestuariibacter litoralis strain KCTC 52945T.</title>
        <authorList>
            <person name="Li X."/>
            <person name="Salam N."/>
            <person name="Li J.-L."/>
            <person name="Chen Y.-M."/>
            <person name="Yang Z.-W."/>
            <person name="Zhang L.-Y."/>
            <person name="Han M.-X."/>
            <person name="Xiao M."/>
            <person name="Li W.-J."/>
        </authorList>
    </citation>
    <scope>NUCLEOTIDE SEQUENCE [LARGE SCALE GENOMIC DNA]</scope>
    <source>
        <strain evidence="2">KCTC 52945</strain>
    </source>
</reference>
<evidence type="ECO:0000313" key="2">
    <source>
        <dbReference type="Proteomes" id="UP000248795"/>
    </source>
</evidence>
<comment type="caution">
    <text evidence="1">The sequence shown here is derived from an EMBL/GenBank/DDBJ whole genome shotgun (WGS) entry which is preliminary data.</text>
</comment>
<evidence type="ECO:0008006" key="3">
    <source>
        <dbReference type="Google" id="ProtNLM"/>
    </source>
</evidence>
<dbReference type="RefSeq" id="WP_111197127.1">
    <property type="nucleotide sequence ID" value="NZ_QKVK01000002.1"/>
</dbReference>
<dbReference type="AlphaFoldDB" id="A0A2W2AS34"/>
<evidence type="ECO:0000313" key="1">
    <source>
        <dbReference type="EMBL" id="PZF78141.1"/>
    </source>
</evidence>
<accession>A0A2W2AS34</accession>